<evidence type="ECO:0000313" key="3">
    <source>
        <dbReference type="EMBL" id="TWC07002.1"/>
    </source>
</evidence>
<keyword evidence="4" id="KW-1185">Reference proteome</keyword>
<feature type="region of interest" description="Disordered" evidence="1">
    <location>
        <begin position="90"/>
        <end position="112"/>
    </location>
</feature>
<evidence type="ECO:0000256" key="2">
    <source>
        <dbReference type="SAM" id="Phobius"/>
    </source>
</evidence>
<accession>A0A560MI02</accession>
<dbReference type="Proteomes" id="UP000321304">
    <property type="component" value="Unassembled WGS sequence"/>
</dbReference>
<evidence type="ECO:0000256" key="1">
    <source>
        <dbReference type="SAM" id="MobiDB-lite"/>
    </source>
</evidence>
<feature type="transmembrane region" description="Helical" evidence="2">
    <location>
        <begin position="170"/>
        <end position="189"/>
    </location>
</feature>
<keyword evidence="2" id="KW-1133">Transmembrane helix</keyword>
<name>A0A560MI02_9BRAD</name>
<organism evidence="3 4">
    <name type="scientific">Bradyrhizobium macuxiense</name>
    <dbReference type="NCBI Taxonomy" id="1755647"/>
    <lineage>
        <taxon>Bacteria</taxon>
        <taxon>Pseudomonadati</taxon>
        <taxon>Pseudomonadota</taxon>
        <taxon>Alphaproteobacteria</taxon>
        <taxon>Hyphomicrobiales</taxon>
        <taxon>Nitrobacteraceae</taxon>
        <taxon>Bradyrhizobium</taxon>
    </lineage>
</organism>
<gene>
    <name evidence="3" type="ORF">FBZ93_101293</name>
</gene>
<dbReference type="RefSeq" id="WP_167528870.1">
    <property type="nucleotide sequence ID" value="NZ_VITY01000001.1"/>
</dbReference>
<proteinExistence type="predicted"/>
<reference evidence="3 4" key="1">
    <citation type="submission" date="2019-06" db="EMBL/GenBank/DDBJ databases">
        <title>Genomic Encyclopedia of Type Strains, Phase IV (KMG-V): Genome sequencing to study the core and pangenomes of soil and plant-associated prokaryotes.</title>
        <authorList>
            <person name="Whitman W."/>
        </authorList>
    </citation>
    <scope>NUCLEOTIDE SEQUENCE [LARGE SCALE GENOMIC DNA]</scope>
    <source>
        <strain evidence="3 4">BR 10355</strain>
    </source>
</reference>
<feature type="transmembrane region" description="Helical" evidence="2">
    <location>
        <begin position="137"/>
        <end position="158"/>
    </location>
</feature>
<evidence type="ECO:0000313" key="4">
    <source>
        <dbReference type="Proteomes" id="UP000321304"/>
    </source>
</evidence>
<dbReference type="EMBL" id="VITY01000001">
    <property type="protein sequence ID" value="TWC07002.1"/>
    <property type="molecule type" value="Genomic_DNA"/>
</dbReference>
<dbReference type="AlphaFoldDB" id="A0A560MI02"/>
<sequence length="197" mass="20719">MRPADFAPKGKQSFADVVTWAVGYFCGEALGWASVFLVLLAGSFNIWAGLAVLLCLALLVTLILRRELKLDIGALDDPNDNSRANRLIGTASSGASIGPHRSARRPAAPRPNSRMTRALDALEDMAVRFAIEFFKSVAIIVALTLGMGLVAEVVVFALSDRDVSGAFGSGLAGVAGGVLGLVLAIVIVLRRIADIED</sequence>
<comment type="caution">
    <text evidence="3">The sequence shown here is derived from an EMBL/GenBank/DDBJ whole genome shotgun (WGS) entry which is preliminary data.</text>
</comment>
<keyword evidence="2" id="KW-0812">Transmembrane</keyword>
<feature type="transmembrane region" description="Helical" evidence="2">
    <location>
        <begin position="46"/>
        <end position="64"/>
    </location>
</feature>
<protein>
    <submittedName>
        <fullName evidence="3">Uncharacterized protein</fullName>
    </submittedName>
</protein>
<keyword evidence="2" id="KW-0472">Membrane</keyword>
<feature type="transmembrane region" description="Helical" evidence="2">
    <location>
        <begin position="21"/>
        <end position="40"/>
    </location>
</feature>